<organism evidence="2 3">
    <name type="scientific">Ferruginibacter yonginensis</name>
    <dbReference type="NCBI Taxonomy" id="1310416"/>
    <lineage>
        <taxon>Bacteria</taxon>
        <taxon>Pseudomonadati</taxon>
        <taxon>Bacteroidota</taxon>
        <taxon>Chitinophagia</taxon>
        <taxon>Chitinophagales</taxon>
        <taxon>Chitinophagaceae</taxon>
        <taxon>Ferruginibacter</taxon>
    </lineage>
</organism>
<name>A0ABV8QRD7_9BACT</name>
<feature type="signal peptide" evidence="1">
    <location>
        <begin position="1"/>
        <end position="23"/>
    </location>
</feature>
<feature type="chain" id="PRO_5045927333" evidence="1">
    <location>
        <begin position="24"/>
        <end position="556"/>
    </location>
</feature>
<reference evidence="3" key="1">
    <citation type="journal article" date="2019" name="Int. J. Syst. Evol. Microbiol.">
        <title>The Global Catalogue of Microorganisms (GCM) 10K type strain sequencing project: providing services to taxonomists for standard genome sequencing and annotation.</title>
        <authorList>
            <consortium name="The Broad Institute Genomics Platform"/>
            <consortium name="The Broad Institute Genome Sequencing Center for Infectious Disease"/>
            <person name="Wu L."/>
            <person name="Ma J."/>
        </authorList>
    </citation>
    <scope>NUCLEOTIDE SEQUENCE [LARGE SCALE GENOMIC DNA]</scope>
    <source>
        <strain evidence="3">CECT 8289</strain>
    </source>
</reference>
<evidence type="ECO:0000313" key="2">
    <source>
        <dbReference type="EMBL" id="MFC4262376.1"/>
    </source>
</evidence>
<dbReference type="Proteomes" id="UP001595907">
    <property type="component" value="Unassembled WGS sequence"/>
</dbReference>
<keyword evidence="3" id="KW-1185">Reference proteome</keyword>
<evidence type="ECO:0000256" key="1">
    <source>
        <dbReference type="SAM" id="SignalP"/>
    </source>
</evidence>
<dbReference type="Pfam" id="PF16120">
    <property type="entry name" value="DUF4836"/>
    <property type="match status" value="1"/>
</dbReference>
<gene>
    <name evidence="2" type="ORF">ACFOWM_05780</name>
</gene>
<keyword evidence="1" id="KW-0732">Signal</keyword>
<dbReference type="InterPro" id="IPR032276">
    <property type="entry name" value="DUF4836"/>
</dbReference>
<protein>
    <submittedName>
        <fullName evidence="2">DUF4836 family protein</fullName>
    </submittedName>
</protein>
<comment type="caution">
    <text evidence="2">The sequence shown here is derived from an EMBL/GenBank/DDBJ whole genome shotgun (WGS) entry which is preliminary data.</text>
</comment>
<dbReference type="PROSITE" id="PS51257">
    <property type="entry name" value="PROKAR_LIPOPROTEIN"/>
    <property type="match status" value="1"/>
</dbReference>
<evidence type="ECO:0000313" key="3">
    <source>
        <dbReference type="Proteomes" id="UP001595907"/>
    </source>
</evidence>
<proteinExistence type="predicted"/>
<sequence>MHKRMRSFSIMALLAVVVFSSCSKTNKQGRYIPKNAGIVMHIDGASLNSKLPWEEIKKNEGFQKMIADSNISAFSKSILDNPENSGVNTKTDIIAFVVKDSVGGYVAFEGSITDEVKFKKMLTEAAKDAKESTKDGFTFSSTDKGVIAYNKEKFIATINTPEISAMDGYKEKPTDSLGNPLPSTTPTRDMAAATTALINLKEDNSLAVDEKFTELVKTTGDIHFWLNAEHFNSAGALGAAATMINLTKLYKGAITAATLNFDNGKIVIDSKSYGGKELTDLYKKYSGSGIDKKMITSIPSQNVAGLFALNFKPEGVKEFLKLLNLDGFLNIGLAQAGLNLDDFIKANKGDILFAVTDLKQDTIGRPDAQVLFAASIGDKASFKKLIDAGNKLGGSMLGGSESEKIVFNTNDNYFAISNSKTTTDSYLAGKASSNFSFFDKISEGPIAGYVNIQYILTSMKPSATSDSLTKVTYDENVKMWDNVIISGGNFKSGGLTQHIEINLLDKNTNSLKQLNGYASKMYVIEEKKKAQYATMWNDNDVIMDAPATDTTVTTIK</sequence>
<dbReference type="EMBL" id="JBHSCZ010000001">
    <property type="protein sequence ID" value="MFC4262376.1"/>
    <property type="molecule type" value="Genomic_DNA"/>
</dbReference>
<accession>A0ABV8QRD7</accession>
<dbReference type="RefSeq" id="WP_379707736.1">
    <property type="nucleotide sequence ID" value="NZ_JBHSCZ010000001.1"/>
</dbReference>